<dbReference type="AlphaFoldDB" id="A0A6C0H9K7"/>
<evidence type="ECO:0000313" key="1">
    <source>
        <dbReference type="EMBL" id="QHT76683.1"/>
    </source>
</evidence>
<evidence type="ECO:0008006" key="2">
    <source>
        <dbReference type="Google" id="ProtNLM"/>
    </source>
</evidence>
<accession>A0A6C0H9K7</accession>
<dbReference type="InterPro" id="IPR012337">
    <property type="entry name" value="RNaseH-like_sf"/>
</dbReference>
<protein>
    <recommendedName>
        <fullName evidence="2">3'-5' exonuclease domain-containing protein</fullName>
    </recommendedName>
</protein>
<sequence length="373" mass="45165">MEFNLILHGINEFDPIIKNNKQYNILVVNNLETETYMISIFDIFLNNKNKKYIGIDFEFNHVSKEKNEIGLMQINLETDDNFGHIFLLQPNILSDENYNKLIILITDENTYKILHGAESLDITYLFNQLLITKTNINKFCMNFYDTKYLCEFYKIENKLDNKTSCGIYNLLLLFNVITSKQLKKLEKIETKMGHIWLIKIDVNELNQSLKLPLLCYALYDVLYLPELLKLILNQTNNIYYEYIIPEITSLIYKYKKNVENQFLHLEKLINNMNINFVYINNKKYLLQEIWEIYFTFMFSNIKEINYFKQFFKIISKFIIYNNIYKHYKIYYKKNIQSAEFNFNFFSNWLIRYKNMNNIILSHNEFIELEITNY</sequence>
<dbReference type="GO" id="GO:0003676">
    <property type="term" value="F:nucleic acid binding"/>
    <property type="evidence" value="ECO:0007669"/>
    <property type="project" value="InterPro"/>
</dbReference>
<dbReference type="SUPFAM" id="SSF53098">
    <property type="entry name" value="Ribonuclease H-like"/>
    <property type="match status" value="1"/>
</dbReference>
<proteinExistence type="predicted"/>
<dbReference type="Gene3D" id="3.30.420.10">
    <property type="entry name" value="Ribonuclease H-like superfamily/Ribonuclease H"/>
    <property type="match status" value="1"/>
</dbReference>
<organism evidence="1">
    <name type="scientific">viral metagenome</name>
    <dbReference type="NCBI Taxonomy" id="1070528"/>
    <lineage>
        <taxon>unclassified sequences</taxon>
        <taxon>metagenomes</taxon>
        <taxon>organismal metagenomes</taxon>
    </lineage>
</organism>
<dbReference type="InterPro" id="IPR036397">
    <property type="entry name" value="RNaseH_sf"/>
</dbReference>
<name>A0A6C0H9K7_9ZZZZ</name>
<reference evidence="1" key="1">
    <citation type="journal article" date="2020" name="Nature">
        <title>Giant virus diversity and host interactions through global metagenomics.</title>
        <authorList>
            <person name="Schulz F."/>
            <person name="Roux S."/>
            <person name="Paez-Espino D."/>
            <person name="Jungbluth S."/>
            <person name="Walsh D.A."/>
            <person name="Denef V.J."/>
            <person name="McMahon K.D."/>
            <person name="Konstantinidis K.T."/>
            <person name="Eloe-Fadrosh E.A."/>
            <person name="Kyrpides N.C."/>
            <person name="Woyke T."/>
        </authorList>
    </citation>
    <scope>NUCLEOTIDE SEQUENCE</scope>
    <source>
        <strain evidence="1">GVMAG-M-3300023179-82</strain>
    </source>
</reference>
<dbReference type="EMBL" id="MN739899">
    <property type="protein sequence ID" value="QHT76683.1"/>
    <property type="molecule type" value="Genomic_DNA"/>
</dbReference>